<dbReference type="AlphaFoldDB" id="A0A067PNM6"/>
<proteinExistence type="predicted"/>
<evidence type="ECO:0000313" key="2">
    <source>
        <dbReference type="EMBL" id="KDQ51916.1"/>
    </source>
</evidence>
<keyword evidence="1" id="KW-1133">Transmembrane helix</keyword>
<keyword evidence="1" id="KW-0812">Transmembrane</keyword>
<protein>
    <submittedName>
        <fullName evidence="2">Uncharacterized protein</fullName>
    </submittedName>
</protein>
<dbReference type="EMBL" id="KL197744">
    <property type="protein sequence ID" value="KDQ51916.1"/>
    <property type="molecule type" value="Genomic_DNA"/>
</dbReference>
<evidence type="ECO:0000256" key="1">
    <source>
        <dbReference type="SAM" id="Phobius"/>
    </source>
</evidence>
<accession>A0A067PNM6</accession>
<keyword evidence="1" id="KW-0472">Membrane</keyword>
<sequence length="68" mass="7647">MGIPHMKHDPLNCTQMSRPMILPSRSMSRPTFTVLTSYVSYPLAHRIPRILAACGIVSLVFFIGVFLE</sequence>
<dbReference type="HOGENOM" id="CLU_2794291_0_0_1"/>
<reference evidence="3" key="1">
    <citation type="journal article" date="2014" name="Proc. Natl. Acad. Sci. U.S.A.">
        <title>Extensive sampling of basidiomycete genomes demonstrates inadequacy of the white-rot/brown-rot paradigm for wood decay fungi.</title>
        <authorList>
            <person name="Riley R."/>
            <person name="Salamov A.A."/>
            <person name="Brown D.W."/>
            <person name="Nagy L.G."/>
            <person name="Floudas D."/>
            <person name="Held B.W."/>
            <person name="Levasseur A."/>
            <person name="Lombard V."/>
            <person name="Morin E."/>
            <person name="Otillar R."/>
            <person name="Lindquist E.A."/>
            <person name="Sun H."/>
            <person name="LaButti K.M."/>
            <person name="Schmutz J."/>
            <person name="Jabbour D."/>
            <person name="Luo H."/>
            <person name="Baker S.E."/>
            <person name="Pisabarro A.G."/>
            <person name="Walton J.D."/>
            <person name="Blanchette R.A."/>
            <person name="Henrissat B."/>
            <person name="Martin F."/>
            <person name="Cullen D."/>
            <person name="Hibbett D.S."/>
            <person name="Grigoriev I.V."/>
        </authorList>
    </citation>
    <scope>NUCLEOTIDE SEQUENCE [LARGE SCALE GENOMIC DNA]</scope>
    <source>
        <strain evidence="3">MUCL 33604</strain>
    </source>
</reference>
<dbReference type="Proteomes" id="UP000027265">
    <property type="component" value="Unassembled WGS sequence"/>
</dbReference>
<gene>
    <name evidence="2" type="ORF">JAAARDRAFT_40744</name>
</gene>
<keyword evidence="3" id="KW-1185">Reference proteome</keyword>
<name>A0A067PNM6_9AGAM</name>
<organism evidence="2 3">
    <name type="scientific">Jaapia argillacea MUCL 33604</name>
    <dbReference type="NCBI Taxonomy" id="933084"/>
    <lineage>
        <taxon>Eukaryota</taxon>
        <taxon>Fungi</taxon>
        <taxon>Dikarya</taxon>
        <taxon>Basidiomycota</taxon>
        <taxon>Agaricomycotina</taxon>
        <taxon>Agaricomycetes</taxon>
        <taxon>Agaricomycetidae</taxon>
        <taxon>Jaapiales</taxon>
        <taxon>Jaapiaceae</taxon>
        <taxon>Jaapia</taxon>
    </lineage>
</organism>
<dbReference type="InParanoid" id="A0A067PNM6"/>
<evidence type="ECO:0000313" key="3">
    <source>
        <dbReference type="Proteomes" id="UP000027265"/>
    </source>
</evidence>
<feature type="transmembrane region" description="Helical" evidence="1">
    <location>
        <begin position="50"/>
        <end position="67"/>
    </location>
</feature>